<dbReference type="Gene3D" id="3.40.50.150">
    <property type="entry name" value="Vaccinia Virus protein VP39"/>
    <property type="match status" value="1"/>
</dbReference>
<dbReference type="GO" id="GO:0008757">
    <property type="term" value="F:S-adenosylmethionine-dependent methyltransferase activity"/>
    <property type="evidence" value="ECO:0007669"/>
    <property type="project" value="InterPro"/>
</dbReference>
<reference evidence="3" key="1">
    <citation type="submission" date="2019-01" db="EMBL/GenBank/DDBJ databases">
        <title>Gri0909 isolated from a small marine red alga.</title>
        <authorList>
            <person name="Kim J."/>
            <person name="Jeong S.E."/>
            <person name="Jeon C.O."/>
        </authorList>
    </citation>
    <scope>NUCLEOTIDE SEQUENCE [LARGE SCALE GENOMIC DNA]</scope>
    <source>
        <strain evidence="3">Gri0909</strain>
    </source>
</reference>
<keyword evidence="2" id="KW-0489">Methyltransferase</keyword>
<protein>
    <submittedName>
        <fullName evidence="2">Methyltransferase domain-containing protein</fullName>
    </submittedName>
</protein>
<sequence length="252" mass="28650">MWTDVIDLNAFYRSRMGGRARHLIERQIRILWPSVQGEVVMGLGYATPFLEDFKGEADRVLAVMPAYQGVTHWPPGRAGLVALSEETQLPFPDLSVDRLLLVHTLENTERMRDTLRECWRVLNGIGRMIIVVPSRRGLWSRNERTPFGHGKPFSSAQLQRLLRDTQFEPGDIRRALYMPPIRSRTWMPLSLPVERIGARTLPRLGGVILIEASKQVYAANPARPVTRRRLVVLPGAVGTAAANRVRWTRKSE</sequence>
<dbReference type="Pfam" id="PF08241">
    <property type="entry name" value="Methyltransf_11"/>
    <property type="match status" value="1"/>
</dbReference>
<name>A0A437QQ05_9PROT</name>
<dbReference type="SUPFAM" id="SSF53335">
    <property type="entry name" value="S-adenosyl-L-methionine-dependent methyltransferases"/>
    <property type="match status" value="1"/>
</dbReference>
<organism evidence="2 3">
    <name type="scientific">Hwanghaeella grinnelliae</name>
    <dbReference type="NCBI Taxonomy" id="2500179"/>
    <lineage>
        <taxon>Bacteria</taxon>
        <taxon>Pseudomonadati</taxon>
        <taxon>Pseudomonadota</taxon>
        <taxon>Alphaproteobacteria</taxon>
        <taxon>Rhodospirillales</taxon>
        <taxon>Rhodospirillaceae</taxon>
        <taxon>Hwanghaeella</taxon>
    </lineage>
</organism>
<dbReference type="Proteomes" id="UP000287447">
    <property type="component" value="Unassembled WGS sequence"/>
</dbReference>
<evidence type="ECO:0000313" key="3">
    <source>
        <dbReference type="Proteomes" id="UP000287447"/>
    </source>
</evidence>
<dbReference type="GO" id="GO:0032259">
    <property type="term" value="P:methylation"/>
    <property type="evidence" value="ECO:0007669"/>
    <property type="project" value="UniProtKB-KW"/>
</dbReference>
<dbReference type="InterPro" id="IPR029063">
    <property type="entry name" value="SAM-dependent_MTases_sf"/>
</dbReference>
<gene>
    <name evidence="2" type="ORF">EOI86_15165</name>
</gene>
<evidence type="ECO:0000313" key="2">
    <source>
        <dbReference type="EMBL" id="RVU36527.1"/>
    </source>
</evidence>
<accession>A0A437QQ05</accession>
<dbReference type="InterPro" id="IPR013216">
    <property type="entry name" value="Methyltransf_11"/>
</dbReference>
<comment type="caution">
    <text evidence="2">The sequence shown here is derived from an EMBL/GenBank/DDBJ whole genome shotgun (WGS) entry which is preliminary data.</text>
</comment>
<proteinExistence type="predicted"/>
<keyword evidence="3" id="KW-1185">Reference proteome</keyword>
<feature type="domain" description="Methyltransferase type 11" evidence="1">
    <location>
        <begin position="86"/>
        <end position="130"/>
    </location>
</feature>
<evidence type="ECO:0000259" key="1">
    <source>
        <dbReference type="Pfam" id="PF08241"/>
    </source>
</evidence>
<dbReference type="EMBL" id="SADE01000002">
    <property type="protein sequence ID" value="RVU36527.1"/>
    <property type="molecule type" value="Genomic_DNA"/>
</dbReference>
<keyword evidence="2" id="KW-0808">Transferase</keyword>
<dbReference type="AlphaFoldDB" id="A0A437QQ05"/>